<evidence type="ECO:0000313" key="9">
    <source>
        <dbReference type="Proteomes" id="UP000756703"/>
    </source>
</evidence>
<evidence type="ECO:0000256" key="7">
    <source>
        <dbReference type="SAM" id="Phobius"/>
    </source>
</evidence>
<dbReference type="Proteomes" id="UP000756703">
    <property type="component" value="Unassembled WGS sequence"/>
</dbReference>
<comment type="subcellular location">
    <subcellularLocation>
        <location evidence="1">Cell membrane</location>
        <topology evidence="1">Multi-pass membrane protein</topology>
    </subcellularLocation>
</comment>
<organism evidence="8 9">
    <name type="scientific">Candidatus Sungiibacteriota bacterium</name>
    <dbReference type="NCBI Taxonomy" id="2750080"/>
    <lineage>
        <taxon>Bacteria</taxon>
        <taxon>Candidatus Sungiibacteriota</taxon>
    </lineage>
</organism>
<feature type="transmembrane region" description="Helical" evidence="7">
    <location>
        <begin position="64"/>
        <end position="92"/>
    </location>
</feature>
<dbReference type="InterPro" id="IPR051907">
    <property type="entry name" value="DoxX-like_oxidoreductase"/>
</dbReference>
<keyword evidence="4 7" id="KW-0812">Transmembrane</keyword>
<accession>A0A932YW46</accession>
<evidence type="ECO:0000256" key="2">
    <source>
        <dbReference type="ARBA" id="ARBA00006679"/>
    </source>
</evidence>
<reference evidence="8" key="1">
    <citation type="submission" date="2020-07" db="EMBL/GenBank/DDBJ databases">
        <title>Huge and variable diversity of episymbiotic CPR bacteria and DPANN archaea in groundwater ecosystems.</title>
        <authorList>
            <person name="He C.Y."/>
            <person name="Keren R."/>
            <person name="Whittaker M."/>
            <person name="Farag I.F."/>
            <person name="Doudna J."/>
            <person name="Cate J.H.D."/>
            <person name="Banfield J.F."/>
        </authorList>
    </citation>
    <scope>NUCLEOTIDE SEQUENCE</scope>
    <source>
        <strain evidence="8">NC_groundwater_1225_Ag_S-0.1um_56_177</strain>
    </source>
</reference>
<dbReference type="AlphaFoldDB" id="A0A932YW46"/>
<evidence type="ECO:0000256" key="6">
    <source>
        <dbReference type="ARBA" id="ARBA00023136"/>
    </source>
</evidence>
<gene>
    <name evidence="8" type="ORF">HY473_00145</name>
</gene>
<dbReference type="PANTHER" id="PTHR33452:SF1">
    <property type="entry name" value="INNER MEMBRANE PROTEIN YPHA-RELATED"/>
    <property type="match status" value="1"/>
</dbReference>
<proteinExistence type="inferred from homology"/>
<feature type="transmembrane region" description="Helical" evidence="7">
    <location>
        <begin position="113"/>
        <end position="137"/>
    </location>
</feature>
<feature type="transmembrane region" description="Helical" evidence="7">
    <location>
        <begin position="12"/>
        <end position="29"/>
    </location>
</feature>
<keyword evidence="6 7" id="KW-0472">Membrane</keyword>
<sequence>MFDYFLLYQDWGPLILRVTLGVLFMLHGYPKLFTPVRVGFGGWLESIGIRPGKFWALVVGVVEFFGGAALILGVFIELAALLIAIDMLVAMIKVKWGQVKVIEMERMGWELDLIYFVAAVSLLFSGPGAYALGQYLLLGY</sequence>
<keyword evidence="3" id="KW-1003">Cell membrane</keyword>
<protein>
    <submittedName>
        <fullName evidence="8">DoxX family protein</fullName>
    </submittedName>
</protein>
<evidence type="ECO:0000256" key="4">
    <source>
        <dbReference type="ARBA" id="ARBA00022692"/>
    </source>
</evidence>
<dbReference type="GO" id="GO:0005886">
    <property type="term" value="C:plasma membrane"/>
    <property type="evidence" value="ECO:0007669"/>
    <property type="project" value="UniProtKB-SubCell"/>
</dbReference>
<dbReference type="PANTHER" id="PTHR33452">
    <property type="entry name" value="OXIDOREDUCTASE CATD-RELATED"/>
    <property type="match status" value="1"/>
</dbReference>
<evidence type="ECO:0000313" key="8">
    <source>
        <dbReference type="EMBL" id="MBI4132496.1"/>
    </source>
</evidence>
<keyword evidence="5 7" id="KW-1133">Transmembrane helix</keyword>
<evidence type="ECO:0000256" key="1">
    <source>
        <dbReference type="ARBA" id="ARBA00004651"/>
    </source>
</evidence>
<dbReference type="EMBL" id="JACQMI010000002">
    <property type="protein sequence ID" value="MBI4132496.1"/>
    <property type="molecule type" value="Genomic_DNA"/>
</dbReference>
<comment type="similarity">
    <text evidence="2">Belongs to the DoxX family.</text>
</comment>
<evidence type="ECO:0000256" key="3">
    <source>
        <dbReference type="ARBA" id="ARBA00022475"/>
    </source>
</evidence>
<name>A0A932YW46_9BACT</name>
<dbReference type="Pfam" id="PF07681">
    <property type="entry name" value="DoxX"/>
    <property type="match status" value="1"/>
</dbReference>
<dbReference type="InterPro" id="IPR032808">
    <property type="entry name" value="DoxX"/>
</dbReference>
<evidence type="ECO:0000256" key="5">
    <source>
        <dbReference type="ARBA" id="ARBA00022989"/>
    </source>
</evidence>
<comment type="caution">
    <text evidence="8">The sequence shown here is derived from an EMBL/GenBank/DDBJ whole genome shotgun (WGS) entry which is preliminary data.</text>
</comment>